<dbReference type="InterPro" id="IPR017046">
    <property type="entry name" value="Prenylcysteine_Oxase1"/>
</dbReference>
<dbReference type="GO" id="GO:0030328">
    <property type="term" value="P:prenylcysteine catabolic process"/>
    <property type="evidence" value="ECO:0007669"/>
    <property type="project" value="UniProtKB-UniRule"/>
</dbReference>
<dbReference type="PIRSF" id="PIRSF036292">
    <property type="entry name" value="Prenylcysteine_oxidase"/>
    <property type="match status" value="1"/>
</dbReference>
<comment type="catalytic activity">
    <reaction evidence="14">
        <text>an S-polyprenyl-L-cysteine + O2 + H2O = a polyprenal + L-cysteine + H2O2</text>
        <dbReference type="Rhea" id="RHEA:53892"/>
        <dbReference type="Rhea" id="RHEA-COMP:13675"/>
        <dbReference type="Rhea" id="RHEA-COMP:13676"/>
        <dbReference type="ChEBI" id="CHEBI:15377"/>
        <dbReference type="ChEBI" id="CHEBI:15379"/>
        <dbReference type="ChEBI" id="CHEBI:16240"/>
        <dbReference type="ChEBI" id="CHEBI:35235"/>
        <dbReference type="ChEBI" id="CHEBI:137934"/>
        <dbReference type="ChEBI" id="CHEBI:137935"/>
        <dbReference type="EC" id="1.8.3.5"/>
    </reaction>
    <physiologicalReaction direction="left-to-right" evidence="14">
        <dbReference type="Rhea" id="RHEA:53893"/>
    </physiologicalReaction>
</comment>
<dbReference type="PANTHER" id="PTHR15944:SF3">
    <property type="entry name" value="PRENYLCYSTEINE OXIDASE 1"/>
    <property type="match status" value="1"/>
</dbReference>
<evidence type="ECO:0000256" key="2">
    <source>
        <dbReference type="ARBA" id="ARBA00004371"/>
    </source>
</evidence>
<reference evidence="19" key="2">
    <citation type="submission" date="2025-08" db="UniProtKB">
        <authorList>
            <consortium name="Ensembl"/>
        </authorList>
    </citation>
    <scope>IDENTIFICATION</scope>
</reference>
<dbReference type="FunFam" id="3.50.50.60:FF:000081">
    <property type="entry name" value="prenylcysteine oxidase 1"/>
    <property type="match status" value="1"/>
</dbReference>
<evidence type="ECO:0000256" key="9">
    <source>
        <dbReference type="ARBA" id="ARBA00023228"/>
    </source>
</evidence>
<evidence type="ECO:0000256" key="13">
    <source>
        <dbReference type="ARBA" id="ARBA00047616"/>
    </source>
</evidence>
<feature type="domain" description="Prenylcysteine lyase" evidence="18">
    <location>
        <begin position="209"/>
        <end position="574"/>
    </location>
</feature>
<comment type="cofactor">
    <cofactor evidence="1 16">
        <name>FAD</name>
        <dbReference type="ChEBI" id="CHEBI:57692"/>
    </cofactor>
</comment>
<keyword evidence="9" id="KW-0458">Lysosome</keyword>
<evidence type="ECO:0000256" key="14">
    <source>
        <dbReference type="ARBA" id="ARBA00048495"/>
    </source>
</evidence>
<keyword evidence="8" id="KW-0325">Glycoprotein</keyword>
<dbReference type="InterPro" id="IPR036188">
    <property type="entry name" value="FAD/NAD-bd_sf"/>
</dbReference>
<dbReference type="Ensembl" id="ENSCHIT00010016060.1">
    <property type="protein sequence ID" value="ENSCHIP00010011371.1"/>
    <property type="gene ID" value="ENSCHIG00010008471.1"/>
</dbReference>
<evidence type="ECO:0000256" key="3">
    <source>
        <dbReference type="ARBA" id="ARBA00009967"/>
    </source>
</evidence>
<evidence type="ECO:0000313" key="19">
    <source>
        <dbReference type="Ensembl" id="ENSCHIP00010011371.1"/>
    </source>
</evidence>
<dbReference type="GO" id="GO:0030327">
    <property type="term" value="P:prenylated protein catabolic process"/>
    <property type="evidence" value="ECO:0007669"/>
    <property type="project" value="TreeGrafter"/>
</dbReference>
<dbReference type="PANTHER" id="PTHR15944">
    <property type="entry name" value="FARNESYLCYSTEINE LYASE"/>
    <property type="match status" value="1"/>
</dbReference>
<keyword evidence="5" id="KW-0732">Signal</keyword>
<evidence type="ECO:0000256" key="4">
    <source>
        <dbReference type="ARBA" id="ARBA00022630"/>
    </source>
</evidence>
<comment type="function">
    <text evidence="12">Prenylcysteine oxidase that cleaves the thioether bond of prenyl-L-cysteines, such as farnesylcysteine and geranylgeranylcysteine. Only active against free prenylcysteines and not prenylcysteine residues within prenylated proteins or peptides. Involved in the final step in the degradation of prenylated proteins, by degrading prenylcysteines after the protein has been degraded.</text>
</comment>
<keyword evidence="4 16" id="KW-0285">Flavoprotein</keyword>
<dbReference type="Gene3D" id="3.50.50.60">
    <property type="entry name" value="FAD/NAD(P)-binding domain"/>
    <property type="match status" value="1"/>
</dbReference>
<comment type="catalytic activity">
    <reaction evidence="15">
        <text>[(2E,6E,10E)-geranylgeranyl]-L-cysteine + O2 + H2O = (2E,6E,10E)-geranylgeranial + L-cysteine + H2O2</text>
        <dbReference type="Rhea" id="RHEA:70407"/>
        <dbReference type="ChEBI" id="CHEBI:15377"/>
        <dbReference type="ChEBI" id="CHEBI:15379"/>
        <dbReference type="ChEBI" id="CHEBI:16240"/>
        <dbReference type="ChEBI" id="CHEBI:35235"/>
        <dbReference type="ChEBI" id="CHEBI:189549"/>
        <dbReference type="ChEBI" id="CHEBI:189554"/>
        <dbReference type="EC" id="1.8.3.5"/>
    </reaction>
    <physiologicalReaction direction="left-to-right" evidence="15">
        <dbReference type="Rhea" id="RHEA:70408"/>
    </physiologicalReaction>
</comment>
<evidence type="ECO:0000256" key="5">
    <source>
        <dbReference type="ARBA" id="ARBA00022729"/>
    </source>
</evidence>
<dbReference type="EC" id="1.8.3.5" evidence="10"/>
<reference evidence="19" key="1">
    <citation type="submission" date="2019-03" db="EMBL/GenBank/DDBJ databases">
        <title>Genome sequencing and reference-guided assembly of Black Bengal Goat (Capra hircus).</title>
        <authorList>
            <person name="Siddiki A.Z."/>
            <person name="Baten A."/>
            <person name="Billah M."/>
            <person name="Alam M.A.U."/>
            <person name="Shawrob K.S.M."/>
            <person name="Saha S."/>
            <person name="Chowdhury M."/>
            <person name="Rahman A.H."/>
            <person name="Stear M."/>
            <person name="Miah G."/>
            <person name="Das G.B."/>
            <person name="Hossain M.M."/>
            <person name="Kumkum M."/>
            <person name="Islam M.S."/>
            <person name="Mollah A.M."/>
            <person name="Ahsan A."/>
            <person name="Tusar F."/>
            <person name="Khan M.K.I."/>
        </authorList>
    </citation>
    <scope>NUCLEOTIDE SEQUENCE [LARGE SCALE GENOMIC DNA]</scope>
</reference>
<dbReference type="GO" id="GO:0001735">
    <property type="term" value="F:prenylcysteine oxidase activity"/>
    <property type="evidence" value="ECO:0007669"/>
    <property type="project" value="UniProtKB-UniRule"/>
</dbReference>
<sequence>MGQGRLGVPRPSGWELQEGSVALGCQGPALRSRGRVGADLGGAWRGEASQGAGRTESADSNAGGSLALQSDRSAWRAMEPAVPGLACSTLRLWLGLLLLCSWCYPGSAEPRAPPEKIAVIGAGIGGTSAAYYLRQKFGKDVKIDVFEKGKVGGRLATLNVQGQEFESGGSVIHPLNLHMKRFVKDLGLSAVQSPSGLVGVYNGETLVYEESSWFIINMIKLIWHYGFQSLRMHMWVEDILDKFMRIYRYQSHDYAFSSVEKLLHSLGGDDYLGLFNRSLLETLQKAGFSEKFLDEIITPVMRVNYGQTTNINGFVGAVSMSGTDPGLWAVKGGNKLVCSRLLQASRSNLVSGLVMSIEEKTRTKQTGNPSKVYEVVYQTGSETHSDFYDIVLVATPLNRKMSNINFLNFDPPIEEFHQHYEPLVTTLIKGELNSTVFSSRALNEFHLGTVLTTDNPDLFINSIGLVSPVEEDSSPQPKADIAHIWKIFSVAPLTKEQILKLFVSYDYAVKQSWLAYPHYTPPEKCPSIILHDRLYYLNGIEFAASAMEMSAIAGYNAALLAYHRWNGNTHMIDQEDLYERLKTEL</sequence>
<evidence type="ECO:0000256" key="11">
    <source>
        <dbReference type="ARBA" id="ARBA00040608"/>
    </source>
</evidence>
<name>A0A8C2P4F7_CAPHI</name>
<evidence type="ECO:0000256" key="8">
    <source>
        <dbReference type="ARBA" id="ARBA00023180"/>
    </source>
</evidence>
<comment type="similarity">
    <text evidence="3 16">Belongs to the prenylcysteine oxidase family.</text>
</comment>
<feature type="region of interest" description="Disordered" evidence="17">
    <location>
        <begin position="45"/>
        <end position="64"/>
    </location>
</feature>
<evidence type="ECO:0000256" key="1">
    <source>
        <dbReference type="ARBA" id="ARBA00001974"/>
    </source>
</evidence>
<comment type="subcellular location">
    <subcellularLocation>
        <location evidence="2">Lysosome</location>
    </subcellularLocation>
</comment>
<dbReference type="InterPro" id="IPR010795">
    <property type="entry name" value="Prenylcys_lyase"/>
</dbReference>
<evidence type="ECO:0000256" key="6">
    <source>
        <dbReference type="ARBA" id="ARBA00022827"/>
    </source>
</evidence>
<evidence type="ECO:0000256" key="16">
    <source>
        <dbReference type="PIRNR" id="PIRNR036292"/>
    </source>
</evidence>
<evidence type="ECO:0000256" key="15">
    <source>
        <dbReference type="ARBA" id="ARBA00049343"/>
    </source>
</evidence>
<evidence type="ECO:0000256" key="17">
    <source>
        <dbReference type="SAM" id="MobiDB-lite"/>
    </source>
</evidence>
<organism evidence="19">
    <name type="scientific">Capra hircus</name>
    <name type="common">Goat</name>
    <dbReference type="NCBI Taxonomy" id="9925"/>
    <lineage>
        <taxon>Eukaryota</taxon>
        <taxon>Metazoa</taxon>
        <taxon>Chordata</taxon>
        <taxon>Craniata</taxon>
        <taxon>Vertebrata</taxon>
        <taxon>Euteleostomi</taxon>
        <taxon>Mammalia</taxon>
        <taxon>Eutheria</taxon>
        <taxon>Laurasiatheria</taxon>
        <taxon>Artiodactyla</taxon>
        <taxon>Ruminantia</taxon>
        <taxon>Pecora</taxon>
        <taxon>Bovidae</taxon>
        <taxon>Caprinae</taxon>
        <taxon>Capra</taxon>
    </lineage>
</organism>
<accession>A0A8C2P4F7</accession>
<dbReference type="AlphaFoldDB" id="A0A8C2P4F7"/>
<protein>
    <recommendedName>
        <fullName evidence="11">Prenylcysteine oxidase 1</fullName>
        <ecNumber evidence="10">1.8.3.5</ecNumber>
    </recommendedName>
</protein>
<evidence type="ECO:0000256" key="7">
    <source>
        <dbReference type="ARBA" id="ARBA00023002"/>
    </source>
</evidence>
<proteinExistence type="inferred from homology"/>
<dbReference type="SUPFAM" id="SSF51905">
    <property type="entry name" value="FAD/NAD(P)-binding domain"/>
    <property type="match status" value="1"/>
</dbReference>
<dbReference type="Pfam" id="PF07156">
    <property type="entry name" value="Prenylcys_lyase"/>
    <property type="match status" value="1"/>
</dbReference>
<evidence type="ECO:0000256" key="12">
    <source>
        <dbReference type="ARBA" id="ARBA00045287"/>
    </source>
</evidence>
<comment type="catalytic activity">
    <reaction evidence="13">
        <text>S-(2E,6E)-farnesyl-L-cysteine + O2 + H2O = (2E,6E)-farnesal + L-cysteine + H2O2</text>
        <dbReference type="Rhea" id="RHEA:30231"/>
        <dbReference type="ChEBI" id="CHEBI:15377"/>
        <dbReference type="ChEBI" id="CHEBI:15379"/>
        <dbReference type="ChEBI" id="CHEBI:15894"/>
        <dbReference type="ChEBI" id="CHEBI:16240"/>
        <dbReference type="ChEBI" id="CHEBI:35235"/>
        <dbReference type="ChEBI" id="CHEBI:62141"/>
        <dbReference type="EC" id="1.8.3.5"/>
    </reaction>
    <physiologicalReaction direction="left-to-right" evidence="13">
        <dbReference type="Rhea" id="RHEA:30232"/>
    </physiologicalReaction>
</comment>
<evidence type="ECO:0000256" key="10">
    <source>
        <dbReference type="ARBA" id="ARBA00039077"/>
    </source>
</evidence>
<keyword evidence="7 16" id="KW-0560">Oxidoreductase</keyword>
<evidence type="ECO:0000259" key="18">
    <source>
        <dbReference type="Pfam" id="PF07156"/>
    </source>
</evidence>
<dbReference type="Pfam" id="PF13450">
    <property type="entry name" value="NAD_binding_8"/>
    <property type="match status" value="1"/>
</dbReference>
<dbReference type="GO" id="GO:0005764">
    <property type="term" value="C:lysosome"/>
    <property type="evidence" value="ECO:0007669"/>
    <property type="project" value="UniProtKB-SubCell"/>
</dbReference>
<keyword evidence="6 16" id="KW-0274">FAD</keyword>